<dbReference type="GO" id="GO:0004479">
    <property type="term" value="F:methionyl-tRNA formyltransferase activity"/>
    <property type="evidence" value="ECO:0007669"/>
    <property type="project" value="TreeGrafter"/>
</dbReference>
<evidence type="ECO:0000313" key="4">
    <source>
        <dbReference type="Proteomes" id="UP000258102"/>
    </source>
</evidence>
<dbReference type="PANTHER" id="PTHR11138">
    <property type="entry name" value="METHIONYL-TRNA FORMYLTRANSFERASE"/>
    <property type="match status" value="1"/>
</dbReference>
<protein>
    <submittedName>
        <fullName evidence="3">Formyl transferase</fullName>
    </submittedName>
</protein>
<keyword evidence="3" id="KW-0808">Transferase</keyword>
<dbReference type="Pfam" id="PF00551">
    <property type="entry name" value="Formyl_trans_N"/>
    <property type="match status" value="1"/>
</dbReference>
<dbReference type="InterPro" id="IPR005793">
    <property type="entry name" value="Formyl_trans_C"/>
</dbReference>
<dbReference type="Proteomes" id="UP000258102">
    <property type="component" value="Chromosome 1"/>
</dbReference>
<dbReference type="InterPro" id="IPR002376">
    <property type="entry name" value="Formyl_transf_N"/>
</dbReference>
<dbReference type="KEGG" id="ppis:B1L02_14470"/>
<name>A0AAD0RF01_PSEO7</name>
<organism evidence="3 4">
    <name type="scientific">Pseudoalteromonas piscicida</name>
    <dbReference type="NCBI Taxonomy" id="43662"/>
    <lineage>
        <taxon>Bacteria</taxon>
        <taxon>Pseudomonadati</taxon>
        <taxon>Pseudomonadota</taxon>
        <taxon>Gammaproteobacteria</taxon>
        <taxon>Alteromonadales</taxon>
        <taxon>Pseudoalteromonadaceae</taxon>
        <taxon>Pseudoalteromonas</taxon>
    </lineage>
</organism>
<dbReference type="PANTHER" id="PTHR11138:SF5">
    <property type="entry name" value="METHIONYL-TRNA FORMYLTRANSFERASE, MITOCHONDRIAL"/>
    <property type="match status" value="1"/>
</dbReference>
<dbReference type="EMBL" id="CP031761">
    <property type="protein sequence ID" value="AXR01197.1"/>
    <property type="molecule type" value="Genomic_DNA"/>
</dbReference>
<dbReference type="GO" id="GO:0005829">
    <property type="term" value="C:cytosol"/>
    <property type="evidence" value="ECO:0007669"/>
    <property type="project" value="TreeGrafter"/>
</dbReference>
<sequence length="319" mass="35379">MRVVFIGGVKSSAVTLKKLIEHNVDIAMVYGFEPNTTQLVSGYENFATICANSGLNYTPFKKINDHTNEIESLDFDVLFVVGVSQLVSQRIIDAAQAGAIGFHPTQLPKGRGRAPLAWLVDEIQDGAATFFVLEEEADAGAIFEQECFSVVESDTAKSVELKVLDAMDVALDRLLPKIKRGEWNPIPQDDALATEYAIRKPDDGLISWSLPAHRIDRLIKAASEPHPGAFTFHDETKIKVLSSRVENTIKITGVTGRVLKVRDQEVLVQTGSGLIWIAPEQQHMTRLKVGQLLGYRVELEIFKLRQELQHLKSCMGDKV</sequence>
<evidence type="ECO:0000259" key="1">
    <source>
        <dbReference type="Pfam" id="PF00551"/>
    </source>
</evidence>
<dbReference type="AlphaFoldDB" id="A0AAD0RF01"/>
<dbReference type="RefSeq" id="WP_088531584.1">
    <property type="nucleotide sequence ID" value="NZ_CP021646.1"/>
</dbReference>
<feature type="domain" description="Formyl transferase N-terminal" evidence="1">
    <location>
        <begin position="2"/>
        <end position="167"/>
    </location>
</feature>
<feature type="domain" description="Formyl transferase C-terminal" evidence="2">
    <location>
        <begin position="200"/>
        <end position="278"/>
    </location>
</feature>
<dbReference type="Gene3D" id="3.40.50.12230">
    <property type="match status" value="1"/>
</dbReference>
<reference evidence="3 4" key="1">
    <citation type="submission" date="2018-08" db="EMBL/GenBank/DDBJ databases">
        <title>Whole Genome Sequences of Two Pseudoalteromonas piscicida Strains, DE1-A and DE2-A, which Exhibit Strong Antibacterial Activity against Vibrio vulnificus.</title>
        <authorList>
            <person name="Richards G.P."/>
            <person name="Needleman D.S."/>
            <person name="Watson M.A."/>
            <person name="Polson S.W."/>
        </authorList>
    </citation>
    <scope>NUCLEOTIDE SEQUENCE [LARGE SCALE GENOMIC DNA]</scope>
    <source>
        <strain evidence="3 4">DE2-A</strain>
    </source>
</reference>
<proteinExistence type="predicted"/>
<dbReference type="InterPro" id="IPR036477">
    <property type="entry name" value="Formyl_transf_N_sf"/>
</dbReference>
<dbReference type="SUPFAM" id="SSF50486">
    <property type="entry name" value="FMT C-terminal domain-like"/>
    <property type="match status" value="1"/>
</dbReference>
<evidence type="ECO:0000259" key="2">
    <source>
        <dbReference type="Pfam" id="PF02911"/>
    </source>
</evidence>
<evidence type="ECO:0000313" key="3">
    <source>
        <dbReference type="EMBL" id="AXR01197.1"/>
    </source>
</evidence>
<accession>A0AAD0RF01</accession>
<dbReference type="Pfam" id="PF02911">
    <property type="entry name" value="Formyl_trans_C"/>
    <property type="match status" value="1"/>
</dbReference>
<gene>
    <name evidence="3" type="ORF">D0511_03255</name>
</gene>
<dbReference type="InterPro" id="IPR011034">
    <property type="entry name" value="Formyl_transferase-like_C_sf"/>
</dbReference>
<dbReference type="SUPFAM" id="SSF53328">
    <property type="entry name" value="Formyltransferase"/>
    <property type="match status" value="1"/>
</dbReference>